<dbReference type="AlphaFoldDB" id="A0A2I0W3N7"/>
<sequence length="484" mass="51990">MENDAALAANRRIPPDDSILNADHRYESPKLHRSGILRINEETEAARKVSSIVPGKGKGIMIQSPAKVFKSPIDHRMNLRDNEVSSSSGLKLFVNKFNNPVVRNQLIEKGISFSQKLMENTSSARCNDNANGIGFVKLMAVDGRWPSLATAAGSMVGVDSFNQELCGVNLKKSGGILASRRLNGPLLIKEDVVDSSMKVLFIDGKGNLIIEDGGMVSPQLVRKISDQNSFDPVATSSEMTIFVNMDDSVVTDTADKVSEGDVAGKGNQRVDDNSKVETTVTIDLLEEGEIPGEEEVTNSGRNSICKANSAVEIIASTEAASSNDGKISGIDTPCIPINLNKFDVLDGMEDDGTRDACNNSITVICGKYDKDVDPTMVENLDGVGSIKGYDGRLCDVGNEKEIASNGELVKCKLAKELKSLDLSRISCSLPTLGECKQTKGSLPTLGECERMKGSLPTPGECERTDSSRPTLGECNRTTIFCRTG</sequence>
<dbReference type="EMBL" id="KZ502940">
    <property type="protein sequence ID" value="PKU70258.1"/>
    <property type="molecule type" value="Genomic_DNA"/>
</dbReference>
<evidence type="ECO:0000313" key="2">
    <source>
        <dbReference type="Proteomes" id="UP000233837"/>
    </source>
</evidence>
<gene>
    <name evidence="1" type="ORF">MA16_Dca019236</name>
</gene>
<reference evidence="1 2" key="1">
    <citation type="journal article" date="2016" name="Sci. Rep.">
        <title>The Dendrobium catenatum Lindl. genome sequence provides insights into polysaccharide synthase, floral development and adaptive evolution.</title>
        <authorList>
            <person name="Zhang G.Q."/>
            <person name="Xu Q."/>
            <person name="Bian C."/>
            <person name="Tsai W.C."/>
            <person name="Yeh C.M."/>
            <person name="Liu K.W."/>
            <person name="Yoshida K."/>
            <person name="Zhang L.S."/>
            <person name="Chang S.B."/>
            <person name="Chen F."/>
            <person name="Shi Y."/>
            <person name="Su Y.Y."/>
            <person name="Zhang Y.Q."/>
            <person name="Chen L.J."/>
            <person name="Yin Y."/>
            <person name="Lin M."/>
            <person name="Huang H."/>
            <person name="Deng H."/>
            <person name="Wang Z.W."/>
            <person name="Zhu S.L."/>
            <person name="Zhao X."/>
            <person name="Deng C."/>
            <person name="Niu S.C."/>
            <person name="Huang J."/>
            <person name="Wang M."/>
            <person name="Liu G.H."/>
            <person name="Yang H.J."/>
            <person name="Xiao X.J."/>
            <person name="Hsiao Y.Y."/>
            <person name="Wu W.L."/>
            <person name="Chen Y.Y."/>
            <person name="Mitsuda N."/>
            <person name="Ohme-Takagi M."/>
            <person name="Luo Y.B."/>
            <person name="Van de Peer Y."/>
            <person name="Liu Z.J."/>
        </authorList>
    </citation>
    <scope>NUCLEOTIDE SEQUENCE [LARGE SCALE GENOMIC DNA]</scope>
    <source>
        <tissue evidence="1">The whole plant</tissue>
    </source>
</reference>
<keyword evidence="2" id="KW-1185">Reference proteome</keyword>
<organism evidence="1 2">
    <name type="scientific">Dendrobium catenatum</name>
    <dbReference type="NCBI Taxonomy" id="906689"/>
    <lineage>
        <taxon>Eukaryota</taxon>
        <taxon>Viridiplantae</taxon>
        <taxon>Streptophyta</taxon>
        <taxon>Embryophyta</taxon>
        <taxon>Tracheophyta</taxon>
        <taxon>Spermatophyta</taxon>
        <taxon>Magnoliopsida</taxon>
        <taxon>Liliopsida</taxon>
        <taxon>Asparagales</taxon>
        <taxon>Orchidaceae</taxon>
        <taxon>Epidendroideae</taxon>
        <taxon>Malaxideae</taxon>
        <taxon>Dendrobiinae</taxon>
        <taxon>Dendrobium</taxon>
    </lineage>
</organism>
<accession>A0A2I0W3N7</accession>
<reference evidence="1 2" key="2">
    <citation type="journal article" date="2017" name="Nature">
        <title>The Apostasia genome and the evolution of orchids.</title>
        <authorList>
            <person name="Zhang G.Q."/>
            <person name="Liu K.W."/>
            <person name="Li Z."/>
            <person name="Lohaus R."/>
            <person name="Hsiao Y.Y."/>
            <person name="Niu S.C."/>
            <person name="Wang J.Y."/>
            <person name="Lin Y.C."/>
            <person name="Xu Q."/>
            <person name="Chen L.J."/>
            <person name="Yoshida K."/>
            <person name="Fujiwara S."/>
            <person name="Wang Z.W."/>
            <person name="Zhang Y.Q."/>
            <person name="Mitsuda N."/>
            <person name="Wang M."/>
            <person name="Liu G.H."/>
            <person name="Pecoraro L."/>
            <person name="Huang H.X."/>
            <person name="Xiao X.J."/>
            <person name="Lin M."/>
            <person name="Wu X.Y."/>
            <person name="Wu W.L."/>
            <person name="Chen Y.Y."/>
            <person name="Chang S.B."/>
            <person name="Sakamoto S."/>
            <person name="Ohme-Takagi M."/>
            <person name="Yagi M."/>
            <person name="Zeng S.J."/>
            <person name="Shen C.Y."/>
            <person name="Yeh C.M."/>
            <person name="Luo Y.B."/>
            <person name="Tsai W.C."/>
            <person name="Van de Peer Y."/>
            <person name="Liu Z.J."/>
        </authorList>
    </citation>
    <scope>NUCLEOTIDE SEQUENCE [LARGE SCALE GENOMIC DNA]</scope>
    <source>
        <tissue evidence="1">The whole plant</tissue>
    </source>
</reference>
<name>A0A2I0W3N7_9ASPA</name>
<evidence type="ECO:0000313" key="1">
    <source>
        <dbReference type="EMBL" id="PKU70258.1"/>
    </source>
</evidence>
<dbReference type="Proteomes" id="UP000233837">
    <property type="component" value="Unassembled WGS sequence"/>
</dbReference>
<protein>
    <submittedName>
        <fullName evidence="1">Uncharacterized protein</fullName>
    </submittedName>
</protein>
<proteinExistence type="predicted"/>